<dbReference type="InterPro" id="IPR002869">
    <property type="entry name" value="Pyrv_flavodox_OxRed_cen"/>
</dbReference>
<dbReference type="Gene3D" id="3.40.920.10">
    <property type="entry name" value="Pyruvate-ferredoxin oxidoreductase, PFOR, domain III"/>
    <property type="match status" value="1"/>
</dbReference>
<dbReference type="InterPro" id="IPR052198">
    <property type="entry name" value="IorB_Oxidoreductase"/>
</dbReference>
<dbReference type="SUPFAM" id="SSF53323">
    <property type="entry name" value="Pyruvate-ferredoxin oxidoreductase, PFOR, domain III"/>
    <property type="match status" value="1"/>
</dbReference>
<dbReference type="PANTHER" id="PTHR43854">
    <property type="entry name" value="INDOLEPYRUVATE OXIDOREDUCTASE SUBUNIT IORB"/>
    <property type="match status" value="1"/>
</dbReference>
<dbReference type="PANTHER" id="PTHR43854:SF1">
    <property type="entry name" value="INDOLEPYRUVATE OXIDOREDUCTASE SUBUNIT IORB"/>
    <property type="match status" value="1"/>
</dbReference>
<sequence length="199" mass="21615">MEGSKMANTNIILAGVGGQGLVMTTKIIAQAAHLAGLDVKTNDVVGLSQRGGKVWGSIRIGEKVFSPNVRPGEVDILIGFEALEGRRFRKELKKDTSVAIVNKYEMVPTLVQQGVEEYATDIEEELNKYAGRVIFEDCTAKAVELGNKSAANIVLLGVCSMFVEDIPEDKWIEAIVSSVPEKFVELNKKAFAAGREMAK</sequence>
<dbReference type="AlphaFoldDB" id="A0A135YRK0"/>
<dbReference type="STRING" id="1261.HMPREF3195_01107"/>
<dbReference type="eggNOG" id="COG1014">
    <property type="taxonomic scope" value="Bacteria"/>
</dbReference>
<evidence type="ECO:0000313" key="3">
    <source>
        <dbReference type="EMBL" id="KXI12046.1"/>
    </source>
</evidence>
<dbReference type="EMBL" id="LSQZ01000060">
    <property type="protein sequence ID" value="KXI12046.1"/>
    <property type="molecule type" value="Genomic_DNA"/>
</dbReference>
<protein>
    <submittedName>
        <fullName evidence="3">Putative indolepyruvate ferredoxin oxidoreductase, beta subunit</fullName>
    </submittedName>
</protein>
<comment type="caution">
    <text evidence="3">The sequence shown here is derived from an EMBL/GenBank/DDBJ whole genome shotgun (WGS) entry which is preliminary data.</text>
</comment>
<evidence type="ECO:0000259" key="2">
    <source>
        <dbReference type="Pfam" id="PF01558"/>
    </source>
</evidence>
<keyword evidence="1" id="KW-0560">Oxidoreductase</keyword>
<dbReference type="PATRIC" id="fig|1261.5.peg.1108"/>
<evidence type="ECO:0000313" key="4">
    <source>
        <dbReference type="Proteomes" id="UP000070326"/>
    </source>
</evidence>
<keyword evidence="3" id="KW-0670">Pyruvate</keyword>
<dbReference type="GO" id="GO:0016903">
    <property type="term" value="F:oxidoreductase activity, acting on the aldehyde or oxo group of donors"/>
    <property type="evidence" value="ECO:0007669"/>
    <property type="project" value="InterPro"/>
</dbReference>
<gene>
    <name evidence="3" type="ORF">HMPREF3195_01107</name>
</gene>
<organism evidence="3 4">
    <name type="scientific">Peptostreptococcus anaerobius</name>
    <dbReference type="NCBI Taxonomy" id="1261"/>
    <lineage>
        <taxon>Bacteria</taxon>
        <taxon>Bacillati</taxon>
        <taxon>Bacillota</taxon>
        <taxon>Clostridia</taxon>
        <taxon>Peptostreptococcales</taxon>
        <taxon>Peptostreptococcaceae</taxon>
        <taxon>Peptostreptococcus</taxon>
    </lineage>
</organism>
<dbReference type="Proteomes" id="UP000070326">
    <property type="component" value="Unassembled WGS sequence"/>
</dbReference>
<feature type="domain" description="Pyruvate/ketoisovalerate oxidoreductase catalytic" evidence="2">
    <location>
        <begin position="17"/>
        <end position="196"/>
    </location>
</feature>
<evidence type="ECO:0000256" key="1">
    <source>
        <dbReference type="ARBA" id="ARBA00023002"/>
    </source>
</evidence>
<name>A0A135YRK0_9FIRM</name>
<reference evidence="3 4" key="1">
    <citation type="submission" date="2016-02" db="EMBL/GenBank/DDBJ databases">
        <authorList>
            <person name="Wen L."/>
            <person name="He K."/>
            <person name="Yang H."/>
        </authorList>
    </citation>
    <scope>NUCLEOTIDE SEQUENCE [LARGE SCALE GENOMIC DNA]</scope>
    <source>
        <strain evidence="3 4">MJR8628A</strain>
    </source>
</reference>
<dbReference type="Pfam" id="PF01558">
    <property type="entry name" value="POR"/>
    <property type="match status" value="1"/>
</dbReference>
<accession>A0A135YRK0</accession>
<proteinExistence type="predicted"/>
<dbReference type="InterPro" id="IPR019752">
    <property type="entry name" value="Pyrv/ketoisovalerate_OxRed_cat"/>
</dbReference>